<evidence type="ECO:0000313" key="7">
    <source>
        <dbReference type="Proteomes" id="UP000663879"/>
    </source>
</evidence>
<dbReference type="InterPro" id="IPR029035">
    <property type="entry name" value="DHS-like_NAD/FAD-binding_dom"/>
</dbReference>
<dbReference type="Proteomes" id="UP000663879">
    <property type="component" value="Unassembled WGS sequence"/>
</dbReference>
<feature type="binding site" evidence="3">
    <location>
        <position position="150"/>
    </location>
    <ligand>
        <name>Zn(2+)</name>
        <dbReference type="ChEBI" id="CHEBI:29105"/>
    </ligand>
</feature>
<feature type="binding site" evidence="3">
    <location>
        <position position="171"/>
    </location>
    <ligand>
        <name>Zn(2+)</name>
        <dbReference type="ChEBI" id="CHEBI:29105"/>
    </ligand>
</feature>
<accession>A0A813S616</accession>
<feature type="active site" description="Proton acceptor" evidence="3">
    <location>
        <position position="139"/>
    </location>
</feature>
<evidence type="ECO:0000313" key="6">
    <source>
        <dbReference type="EMBL" id="CAF0791782.1"/>
    </source>
</evidence>
<evidence type="ECO:0000256" key="3">
    <source>
        <dbReference type="PROSITE-ProRule" id="PRU00236"/>
    </source>
</evidence>
<keyword evidence="2" id="KW-0520">NAD</keyword>
<dbReference type="InterPro" id="IPR026590">
    <property type="entry name" value="Ssirtuin_cat_dom"/>
</dbReference>
<evidence type="ECO:0000259" key="5">
    <source>
        <dbReference type="PROSITE" id="PS50305"/>
    </source>
</evidence>
<dbReference type="GO" id="GO:0046872">
    <property type="term" value="F:metal ion binding"/>
    <property type="evidence" value="ECO:0007669"/>
    <property type="project" value="UniProtKB-KW"/>
</dbReference>
<dbReference type="InterPro" id="IPR003000">
    <property type="entry name" value="Sirtuin"/>
</dbReference>
<dbReference type="Gene3D" id="3.40.50.1220">
    <property type="entry name" value="TPP-binding domain"/>
    <property type="match status" value="1"/>
</dbReference>
<evidence type="ECO:0000256" key="2">
    <source>
        <dbReference type="ARBA" id="ARBA00023027"/>
    </source>
</evidence>
<feature type="region of interest" description="Disordered" evidence="4">
    <location>
        <begin position="352"/>
        <end position="373"/>
    </location>
</feature>
<protein>
    <recommendedName>
        <fullName evidence="5">Deacetylase sirtuin-type domain-containing protein</fullName>
    </recommendedName>
</protein>
<dbReference type="PROSITE" id="PS50305">
    <property type="entry name" value="SIRTUIN"/>
    <property type="match status" value="1"/>
</dbReference>
<feature type="region of interest" description="Disordered" evidence="4">
    <location>
        <begin position="315"/>
        <end position="337"/>
    </location>
</feature>
<dbReference type="InterPro" id="IPR050134">
    <property type="entry name" value="NAD-dep_sirtuin_deacylases"/>
</dbReference>
<dbReference type="Gene3D" id="3.30.1600.10">
    <property type="entry name" value="SIR2/SIRT2 'Small Domain"/>
    <property type="match status" value="1"/>
</dbReference>
<dbReference type="AlphaFoldDB" id="A0A813S616"/>
<dbReference type="InterPro" id="IPR026591">
    <property type="entry name" value="Sirtuin_cat_small_dom_sf"/>
</dbReference>
<evidence type="ECO:0000256" key="4">
    <source>
        <dbReference type="SAM" id="MobiDB-lite"/>
    </source>
</evidence>
<keyword evidence="7" id="KW-1185">Reference proteome</keyword>
<name>A0A813S616_9BILA</name>
<dbReference type="GO" id="GO:0017136">
    <property type="term" value="F:histone deacetylase activity, NAD-dependent"/>
    <property type="evidence" value="ECO:0007669"/>
    <property type="project" value="TreeGrafter"/>
</dbReference>
<dbReference type="Pfam" id="PF02146">
    <property type="entry name" value="SIR2"/>
    <property type="match status" value="1"/>
</dbReference>
<feature type="compositionally biased region" description="Polar residues" evidence="4">
    <location>
        <begin position="355"/>
        <end position="373"/>
    </location>
</feature>
<dbReference type="PANTHER" id="PTHR11085:SF7">
    <property type="entry name" value="NAD-DEPENDENT PROTEIN DEACETYLASE"/>
    <property type="match status" value="1"/>
</dbReference>
<dbReference type="GO" id="GO:0070403">
    <property type="term" value="F:NAD+ binding"/>
    <property type="evidence" value="ECO:0007669"/>
    <property type="project" value="InterPro"/>
</dbReference>
<proteinExistence type="predicted"/>
<dbReference type="OrthoDB" id="420264at2759"/>
<keyword evidence="1" id="KW-0808">Transferase</keyword>
<dbReference type="SUPFAM" id="SSF52467">
    <property type="entry name" value="DHS-like NAD/FAD-binding domain"/>
    <property type="match status" value="1"/>
</dbReference>
<dbReference type="EMBL" id="CAJNOC010000687">
    <property type="protein sequence ID" value="CAF0791782.1"/>
    <property type="molecule type" value="Genomic_DNA"/>
</dbReference>
<evidence type="ECO:0000256" key="1">
    <source>
        <dbReference type="ARBA" id="ARBA00022679"/>
    </source>
</evidence>
<keyword evidence="3" id="KW-0479">Metal-binding</keyword>
<dbReference type="PANTHER" id="PTHR11085">
    <property type="entry name" value="NAD-DEPENDENT PROTEIN DEACYLASE SIRTUIN-5, MITOCHONDRIAL-RELATED"/>
    <property type="match status" value="1"/>
</dbReference>
<organism evidence="6 7">
    <name type="scientific">Brachionus calyciflorus</name>
    <dbReference type="NCBI Taxonomy" id="104777"/>
    <lineage>
        <taxon>Eukaryota</taxon>
        <taxon>Metazoa</taxon>
        <taxon>Spiralia</taxon>
        <taxon>Gnathifera</taxon>
        <taxon>Rotifera</taxon>
        <taxon>Eurotatoria</taxon>
        <taxon>Monogononta</taxon>
        <taxon>Pseudotrocha</taxon>
        <taxon>Ploima</taxon>
        <taxon>Brachionidae</taxon>
        <taxon>Brachionus</taxon>
    </lineage>
</organism>
<reference evidence="6" key="1">
    <citation type="submission" date="2021-02" db="EMBL/GenBank/DDBJ databases">
        <authorList>
            <person name="Nowell W R."/>
        </authorList>
    </citation>
    <scope>NUCLEOTIDE SEQUENCE</scope>
    <source>
        <strain evidence="6">Ploen Becks lab</strain>
    </source>
</reference>
<feature type="binding site" evidence="3">
    <location>
        <position position="147"/>
    </location>
    <ligand>
        <name>Zn(2+)</name>
        <dbReference type="ChEBI" id="CHEBI:29105"/>
    </ligand>
</feature>
<sequence>MEPIKIGSNETYTIDNLVLDISSRKIKKIVVMTGAGISTPSGIPDFRSPGSGLYNNLSQYEIPYPEAIFETSFFRQNPKPFFTLAKDLIPNIEKYRPNKIHYFLRLLQEKKLLLRLYTQNIDGLESLAGVDTKKLIEAHGSFRTAKCINCKSPYSGIFVKNEVFNDRIPTCKYGNCSGVVKPDIVFFGDKLPDNFYSHHENDFLTADCIIVMGTSLEVEPFANIILGSHFNAPRLLMNKESVGPFKKIKKLDRRKDLQMLGDLVDIVNEFVNKLGWANDLEKLITKETEYIEANKHSTLEKNFYKIVREKNMLRANSERQSKTSFEKRERERIDSAKRKTAMDIVPKKPPIKTFLRNTQPKDTSISTHSFNSRKSNIKKNESVKEKIRLFYQDVDTLTLTDSTSEEDEPKNEKNIEKPPVFTQSVQKSDFIQRNYEFQLKLAFNLNQLQALETKFSDLNLNNQIPKPIKRVNSLKSIAQDNNQIDNNESKSPSKNVFFKNSLATANSKPLLVKRVQSGVNRL</sequence>
<gene>
    <name evidence="6" type="ORF">OXX778_LOCUS6007</name>
</gene>
<comment type="caution">
    <text evidence="6">The sequence shown here is derived from an EMBL/GenBank/DDBJ whole genome shotgun (WGS) entry which is preliminary data.</text>
</comment>
<keyword evidence="3" id="KW-0862">Zinc</keyword>
<dbReference type="GO" id="GO:0005634">
    <property type="term" value="C:nucleus"/>
    <property type="evidence" value="ECO:0007669"/>
    <property type="project" value="TreeGrafter"/>
</dbReference>
<feature type="binding site" evidence="3">
    <location>
        <position position="176"/>
    </location>
    <ligand>
        <name>Zn(2+)</name>
        <dbReference type="ChEBI" id="CHEBI:29105"/>
    </ligand>
</feature>
<feature type="domain" description="Deacetylase sirtuin-type" evidence="5">
    <location>
        <begin position="11"/>
        <end position="277"/>
    </location>
</feature>